<accession>A0AC35U6A7</accession>
<dbReference type="Proteomes" id="UP000095286">
    <property type="component" value="Unplaced"/>
</dbReference>
<evidence type="ECO:0000313" key="1">
    <source>
        <dbReference type="Proteomes" id="UP000095286"/>
    </source>
</evidence>
<protein>
    <submittedName>
        <fullName evidence="2">Protein kinase domain-containing protein</fullName>
    </submittedName>
</protein>
<evidence type="ECO:0000313" key="2">
    <source>
        <dbReference type="WBParaSite" id="RSKR_0000800700.1"/>
    </source>
</evidence>
<organism evidence="1 2">
    <name type="scientific">Rhabditophanes sp. KR3021</name>
    <dbReference type="NCBI Taxonomy" id="114890"/>
    <lineage>
        <taxon>Eukaryota</taxon>
        <taxon>Metazoa</taxon>
        <taxon>Ecdysozoa</taxon>
        <taxon>Nematoda</taxon>
        <taxon>Chromadorea</taxon>
        <taxon>Rhabditida</taxon>
        <taxon>Tylenchina</taxon>
        <taxon>Panagrolaimomorpha</taxon>
        <taxon>Strongyloidoidea</taxon>
        <taxon>Alloionematidae</taxon>
        <taxon>Rhabditophanes</taxon>
    </lineage>
</organism>
<name>A0AC35U6A7_9BILA</name>
<reference evidence="2" key="1">
    <citation type="submission" date="2016-11" db="UniProtKB">
        <authorList>
            <consortium name="WormBaseParasite"/>
        </authorList>
    </citation>
    <scope>IDENTIFICATION</scope>
    <source>
        <strain evidence="2">KR3021</strain>
    </source>
</reference>
<sequence>MALEAEGPVIDEADELANTITLYEILEKLMKTIALENQTVEEFVDDLEFVDVSECAWDQFFVNEKLSLFTIHENDKIEIDVLLPNGFLLSLKRFSVRSTLEALKIEVFYHAKRYGFLGNLTQMSDYIFYMLSPFGIPENIYDETKPIYVYDLSSPLLGLHEPPENLMEKRLESEIGSAIGFQITDLHKNLNPEANCFRTSIFEFCNSTLLKRDYSGSNHYFFFGDNVVKLDVAPNFEAEKRTLSDSTTTEIWYRSAEDEEQNNDENCIRIQIPTIINTRFDIVSDFNYTVGQIIDLALESLKSLGLRIDEKSEEFLLQVAGKKTYISKHNIPIMSFEYVRSSFQKYKSPILLLRRKKIVYRELGRYKPIHIPYYVRAVRKNSLIIHPKESEEKPTIKYLWEIEEDFTLKLDTASNVTIFNENQKIFVRVALTVGRHVLKQIDSPHLSPNDPRWRECQMNLGYYVKDIPSGAQLSFALVSIVPRKYGMQTVTKALGWCNIRLFDYQNNLVQGRKTLYLYKSDGNLTNYINPSGSEGINVKVGNHPRIVVYFKDYSKREKTFHIKYPPIETVYEYVEILKQRPDINNEVPVALNPSLVKIEDMKRLKGFIKELDGTKLSEEEQEYIWLMREYICVAQPNLLVVMADSKIVWKSRDYTTQFYELLSRWGPITVESAIELLDNRHRDCLVRKFAVETLDQWLDDDRFKLFMIHLIQGIKYEPYYDNPLVTMLMRRSLMNYQLSHQLFWLLRSELEQEIGEHDASNGKPARLNEDTIMDGRYTLSILRCTLMLEVLLRSNYCHMDSIIRQVRMVKILFELSQQIKQISGKEACTKFLQKELEGKFTQLQLIESPLNPSVTLGELCIEECKVLSSAKQPLRLVWKNLEPLAKLANQKHQIIFKNGDDLRQDMLTLQVMKIMDAFWKSMQYNFCMSIYQVLPMGYNIGMIHVVQNCATLYEIQIDRTHSLSLNMGTTVLEKWLKIHNPETKDYLECVDRFTKSAAGYCVATYILGVKDRHQDNIMLRKDGRMFHIDFGHFLGHKKKKLGITRDREPFILTEHFIYVVSKGRRAKERRDHAQDVLRKRCREAFLILLDHSRLFISLFRMMLSMGLPELASINDLNYLQKALMTDLPKDEAGLAFNQLFATVTRSDISTRTNWIFHSIKHF</sequence>
<dbReference type="WBParaSite" id="RSKR_0000800700.1">
    <property type="protein sequence ID" value="RSKR_0000800700.1"/>
    <property type="gene ID" value="RSKR_0000800700"/>
</dbReference>
<proteinExistence type="predicted"/>